<organism evidence="7 8">
    <name type="scientific">Gimesia alba</name>
    <dbReference type="NCBI Taxonomy" id="2527973"/>
    <lineage>
        <taxon>Bacteria</taxon>
        <taxon>Pseudomonadati</taxon>
        <taxon>Planctomycetota</taxon>
        <taxon>Planctomycetia</taxon>
        <taxon>Planctomycetales</taxon>
        <taxon>Planctomycetaceae</taxon>
        <taxon>Gimesia</taxon>
    </lineage>
</organism>
<dbReference type="CDD" id="cd16025">
    <property type="entry name" value="PAS_like"/>
    <property type="match status" value="1"/>
</dbReference>
<keyword evidence="3 7" id="KW-0378">Hydrolase</keyword>
<dbReference type="OrthoDB" id="9783154at2"/>
<dbReference type="Gene3D" id="3.40.720.10">
    <property type="entry name" value="Alkaline Phosphatase, subunit A"/>
    <property type="match status" value="1"/>
</dbReference>
<evidence type="ECO:0000313" key="8">
    <source>
        <dbReference type="Proteomes" id="UP000317171"/>
    </source>
</evidence>
<dbReference type="Pfam" id="PF00884">
    <property type="entry name" value="Sulfatase"/>
    <property type="match status" value="1"/>
</dbReference>
<keyword evidence="8" id="KW-1185">Reference proteome</keyword>
<dbReference type="EC" id="3.1.6.1" evidence="7"/>
<feature type="chain" id="PRO_5021872945" evidence="5">
    <location>
        <begin position="29"/>
        <end position="528"/>
    </location>
</feature>
<dbReference type="InterPro" id="IPR024607">
    <property type="entry name" value="Sulfatase_CS"/>
</dbReference>
<comment type="similarity">
    <text evidence="1">Belongs to the sulfatase family.</text>
</comment>
<dbReference type="InterPro" id="IPR050738">
    <property type="entry name" value="Sulfatase"/>
</dbReference>
<sequence length="528" mass="60969" precursor="true">MVSTLLRHLACILFCLTTLLTFRSTSYAEPEKKAPRPNIILIMCDDMGWSDIGCYGGEVQTPHLDQMAREGLRFTQFYNNAVCWTTRASLVTGLYPRYPRPHLNLNMVTLGEVLQQAGYQTALSGKWHLGRTDSTHPVYRGFEDFYGLLDGCCNFFDPYYRDPKYKRGITGDGYRFFAKNTTRITEFPDDFYTTDAFTDHAIQQIKTYSQTDQPFFLHLCYTAPHYPLHAKPKDIAKYKGRYSAGWEALRNERHQRQLKMGLVDPQWKLPARDPESADWEQDKYPRDWQERRMEVYAAMIDCMDQNIGRLMATLKETGVDENTIVMFLSDNGPDASEPGGANPQQIPGPKEYYTTCGPSWAFPQNTPFRRFKTWMHEGGISTPFIVRWPGKIQPDTLAKQPAHIIDVMPTCIDLAGTNYPETFQSRKIIPLDGKSILPILNGETRTPHESLFWELRNNQAIRQGKWKLVADRTINRWELYDLELDRTETNNLAAQYPDRVARMKAAWQSWSEKTGLANQKHQRGKQIP</sequence>
<dbReference type="InterPro" id="IPR000917">
    <property type="entry name" value="Sulfatase_N"/>
</dbReference>
<keyword evidence="4" id="KW-0106">Calcium</keyword>
<evidence type="ECO:0000256" key="2">
    <source>
        <dbReference type="ARBA" id="ARBA00022723"/>
    </source>
</evidence>
<dbReference type="PANTHER" id="PTHR42693">
    <property type="entry name" value="ARYLSULFATASE FAMILY MEMBER"/>
    <property type="match status" value="1"/>
</dbReference>
<evidence type="ECO:0000256" key="4">
    <source>
        <dbReference type="ARBA" id="ARBA00022837"/>
    </source>
</evidence>
<dbReference type="InterPro" id="IPR017850">
    <property type="entry name" value="Alkaline_phosphatase_core_sf"/>
</dbReference>
<dbReference type="Gene3D" id="3.30.1120.10">
    <property type="match status" value="1"/>
</dbReference>
<evidence type="ECO:0000259" key="6">
    <source>
        <dbReference type="Pfam" id="PF00884"/>
    </source>
</evidence>
<protein>
    <submittedName>
        <fullName evidence="7">Arylsulfatase</fullName>
        <ecNumber evidence="7">3.1.6.1</ecNumber>
    </submittedName>
</protein>
<proteinExistence type="inferred from homology"/>
<dbReference type="EMBL" id="CP036269">
    <property type="protein sequence ID" value="QDT44207.1"/>
    <property type="molecule type" value="Genomic_DNA"/>
</dbReference>
<evidence type="ECO:0000256" key="5">
    <source>
        <dbReference type="SAM" id="SignalP"/>
    </source>
</evidence>
<dbReference type="Proteomes" id="UP000317171">
    <property type="component" value="Chromosome"/>
</dbReference>
<gene>
    <name evidence="7" type="primary">atsA_35</name>
    <name evidence="7" type="ORF">Pan241w_43150</name>
</gene>
<reference evidence="7 8" key="1">
    <citation type="submission" date="2019-02" db="EMBL/GenBank/DDBJ databases">
        <title>Deep-cultivation of Planctomycetes and their phenomic and genomic characterization uncovers novel biology.</title>
        <authorList>
            <person name="Wiegand S."/>
            <person name="Jogler M."/>
            <person name="Boedeker C."/>
            <person name="Pinto D."/>
            <person name="Vollmers J."/>
            <person name="Rivas-Marin E."/>
            <person name="Kohn T."/>
            <person name="Peeters S.H."/>
            <person name="Heuer A."/>
            <person name="Rast P."/>
            <person name="Oberbeckmann S."/>
            <person name="Bunk B."/>
            <person name="Jeske O."/>
            <person name="Meyerdierks A."/>
            <person name="Storesund J.E."/>
            <person name="Kallscheuer N."/>
            <person name="Luecker S."/>
            <person name="Lage O.M."/>
            <person name="Pohl T."/>
            <person name="Merkel B.J."/>
            <person name="Hornburger P."/>
            <person name="Mueller R.-W."/>
            <person name="Bruemmer F."/>
            <person name="Labrenz M."/>
            <person name="Spormann A.M."/>
            <person name="Op den Camp H."/>
            <person name="Overmann J."/>
            <person name="Amann R."/>
            <person name="Jetten M.S.M."/>
            <person name="Mascher T."/>
            <person name="Medema M.H."/>
            <person name="Devos D.P."/>
            <person name="Kaster A.-K."/>
            <person name="Ovreas L."/>
            <person name="Rohde M."/>
            <person name="Galperin M.Y."/>
            <person name="Jogler C."/>
        </authorList>
    </citation>
    <scope>NUCLEOTIDE SEQUENCE [LARGE SCALE GENOMIC DNA]</scope>
    <source>
        <strain evidence="7 8">Pan241w</strain>
    </source>
</reference>
<dbReference type="PANTHER" id="PTHR42693:SF53">
    <property type="entry name" value="ENDO-4-O-SULFATASE"/>
    <property type="match status" value="1"/>
</dbReference>
<dbReference type="PROSITE" id="PS00149">
    <property type="entry name" value="SULFATASE_2"/>
    <property type="match status" value="1"/>
</dbReference>
<feature type="domain" description="Sulfatase N-terminal" evidence="6">
    <location>
        <begin position="37"/>
        <end position="416"/>
    </location>
</feature>
<evidence type="ECO:0000256" key="3">
    <source>
        <dbReference type="ARBA" id="ARBA00022801"/>
    </source>
</evidence>
<dbReference type="AlphaFoldDB" id="A0A517RJZ1"/>
<name>A0A517RJZ1_9PLAN</name>
<keyword evidence="5" id="KW-0732">Signal</keyword>
<evidence type="ECO:0000256" key="1">
    <source>
        <dbReference type="ARBA" id="ARBA00008779"/>
    </source>
</evidence>
<dbReference type="GO" id="GO:0046872">
    <property type="term" value="F:metal ion binding"/>
    <property type="evidence" value="ECO:0007669"/>
    <property type="project" value="UniProtKB-KW"/>
</dbReference>
<dbReference type="KEGG" id="gaz:Pan241w_43150"/>
<accession>A0A517RJZ1</accession>
<dbReference type="SUPFAM" id="SSF53649">
    <property type="entry name" value="Alkaline phosphatase-like"/>
    <property type="match status" value="1"/>
</dbReference>
<feature type="signal peptide" evidence="5">
    <location>
        <begin position="1"/>
        <end position="28"/>
    </location>
</feature>
<evidence type="ECO:0000313" key="7">
    <source>
        <dbReference type="EMBL" id="QDT44207.1"/>
    </source>
</evidence>
<dbReference type="GO" id="GO:0004065">
    <property type="term" value="F:arylsulfatase activity"/>
    <property type="evidence" value="ECO:0007669"/>
    <property type="project" value="UniProtKB-EC"/>
</dbReference>
<keyword evidence="2" id="KW-0479">Metal-binding</keyword>
<dbReference type="RefSeq" id="WP_145219466.1">
    <property type="nucleotide sequence ID" value="NZ_CP036269.1"/>
</dbReference>